<dbReference type="InterPro" id="IPR013094">
    <property type="entry name" value="AB_hydrolase_3"/>
</dbReference>
<dbReference type="Gene3D" id="3.40.50.1820">
    <property type="entry name" value="alpha/beta hydrolase"/>
    <property type="match status" value="1"/>
</dbReference>
<dbReference type="Pfam" id="PF07859">
    <property type="entry name" value="Abhydrolase_3"/>
    <property type="match status" value="1"/>
</dbReference>
<evidence type="ECO:0000313" key="3">
    <source>
        <dbReference type="Proteomes" id="UP000234752"/>
    </source>
</evidence>
<reference evidence="2 3" key="1">
    <citation type="submission" date="2017-12" db="EMBL/GenBank/DDBJ databases">
        <title>Genomes of bacteria within cyanobacterial aggregates.</title>
        <authorList>
            <person name="Cai H."/>
        </authorList>
    </citation>
    <scope>NUCLEOTIDE SEQUENCE [LARGE SCALE GENOMIC DNA]</scope>
    <source>
        <strain evidence="2 3">TH16</strain>
    </source>
</reference>
<dbReference type="KEGG" id="ncb:C0V82_10235"/>
<accession>A0A2K9NBP6</accession>
<evidence type="ECO:0000313" key="2">
    <source>
        <dbReference type="EMBL" id="AUN30573.1"/>
    </source>
</evidence>
<sequence>MNSLRNTVAALALSVAALAGPALADAPVLEAGTKAFVDAVAASGGKPIYTLSYSDARAVLAGAQAQTLKSAATSVQDTSFPVGPTGKVSVRIVKPEGAKGLLPVIMYYHGGGWVMGDRNTHDHLIRELSAASGAALVFVDYDRAPEAVYPAQNEQGYAALQFVAKNGAQYGLDGSRIAVAGDSAGGNMAAAITLMTKARQGAIIRHQLLFYPVTDDVSANSSYQAFGNGPWLTEKAMHYFLDATFPADKRDEVTAFPLKASLEQLKGLPTATIIVAENDLLRDEGEAYAKKLTQAGVTVTSTRYNGTIHDFVMLNGLATTPAAQAAIAQGAAALKAAFAK</sequence>
<dbReference type="SUPFAM" id="SSF53474">
    <property type="entry name" value="alpha/beta-Hydrolases"/>
    <property type="match status" value="1"/>
</dbReference>
<gene>
    <name evidence="2" type="ORF">C0V82_10235</name>
</gene>
<dbReference type="OrthoDB" id="9806180at2"/>
<name>A0A2K9NBP6_9PROT</name>
<keyword evidence="1" id="KW-0378">Hydrolase</keyword>
<dbReference type="AlphaFoldDB" id="A0A2K9NBP6"/>
<dbReference type="PANTHER" id="PTHR48081">
    <property type="entry name" value="AB HYDROLASE SUPERFAMILY PROTEIN C4A8.06C"/>
    <property type="match status" value="1"/>
</dbReference>
<evidence type="ECO:0000256" key="1">
    <source>
        <dbReference type="ARBA" id="ARBA00022801"/>
    </source>
</evidence>
<proteinExistence type="predicted"/>
<dbReference type="RefSeq" id="WP_102112255.1">
    <property type="nucleotide sequence ID" value="NZ_BMGN01000002.1"/>
</dbReference>
<dbReference type="PANTHER" id="PTHR48081:SF8">
    <property type="entry name" value="ALPHA_BETA HYDROLASE FOLD-3 DOMAIN-CONTAINING PROTEIN-RELATED"/>
    <property type="match status" value="1"/>
</dbReference>
<dbReference type="InterPro" id="IPR050300">
    <property type="entry name" value="GDXG_lipolytic_enzyme"/>
</dbReference>
<dbReference type="Proteomes" id="UP000234752">
    <property type="component" value="Chromosome eg_1"/>
</dbReference>
<dbReference type="InterPro" id="IPR029058">
    <property type="entry name" value="AB_hydrolase_fold"/>
</dbReference>
<protein>
    <submittedName>
        <fullName evidence="2">Lipase</fullName>
    </submittedName>
</protein>
<keyword evidence="3" id="KW-1185">Reference proteome</keyword>
<organism evidence="2 3">
    <name type="scientific">Niveispirillum cyanobacteriorum</name>
    <dbReference type="NCBI Taxonomy" id="1612173"/>
    <lineage>
        <taxon>Bacteria</taxon>
        <taxon>Pseudomonadati</taxon>
        <taxon>Pseudomonadota</taxon>
        <taxon>Alphaproteobacteria</taxon>
        <taxon>Rhodospirillales</taxon>
        <taxon>Azospirillaceae</taxon>
        <taxon>Niveispirillum</taxon>
    </lineage>
</organism>
<dbReference type="GO" id="GO:0016787">
    <property type="term" value="F:hydrolase activity"/>
    <property type="evidence" value="ECO:0007669"/>
    <property type="project" value="UniProtKB-KW"/>
</dbReference>
<dbReference type="EMBL" id="CP025611">
    <property type="protein sequence ID" value="AUN30573.1"/>
    <property type="molecule type" value="Genomic_DNA"/>
</dbReference>